<reference evidence="1" key="2">
    <citation type="submission" date="2018-05" db="EMBL/GenBank/DDBJ databases">
        <title>OgluRS3 (Oryza glumaepatula Reference Sequence Version 3).</title>
        <authorList>
            <person name="Zhang J."/>
            <person name="Kudrna D."/>
            <person name="Lee S."/>
            <person name="Talag J."/>
            <person name="Welchert J."/>
            <person name="Wing R.A."/>
        </authorList>
    </citation>
    <scope>NUCLEOTIDE SEQUENCE [LARGE SCALE GENOMIC DNA]</scope>
</reference>
<reference evidence="1" key="1">
    <citation type="submission" date="2015-04" db="UniProtKB">
        <authorList>
            <consortium name="EnsemblPlants"/>
        </authorList>
    </citation>
    <scope>IDENTIFICATION</scope>
</reference>
<name>A0A0E0B271_9ORYZ</name>
<dbReference type="HOGENOM" id="CLU_110016_0_0_1"/>
<evidence type="ECO:0000313" key="2">
    <source>
        <dbReference type="Proteomes" id="UP000026961"/>
    </source>
</evidence>
<dbReference type="PANTHER" id="PTHR36713:SF1">
    <property type="entry name" value="OS09G0344700 PROTEIN"/>
    <property type="match status" value="1"/>
</dbReference>
<organism evidence="1">
    <name type="scientific">Oryza glumipatula</name>
    <dbReference type="NCBI Taxonomy" id="40148"/>
    <lineage>
        <taxon>Eukaryota</taxon>
        <taxon>Viridiplantae</taxon>
        <taxon>Streptophyta</taxon>
        <taxon>Embryophyta</taxon>
        <taxon>Tracheophyta</taxon>
        <taxon>Spermatophyta</taxon>
        <taxon>Magnoliopsida</taxon>
        <taxon>Liliopsida</taxon>
        <taxon>Poales</taxon>
        <taxon>Poaceae</taxon>
        <taxon>BOP clade</taxon>
        <taxon>Oryzoideae</taxon>
        <taxon>Oryzeae</taxon>
        <taxon>Oryzinae</taxon>
        <taxon>Oryza</taxon>
    </lineage>
</organism>
<dbReference type="PANTHER" id="PTHR36713">
    <property type="entry name" value="OS09G0344700 PROTEIN"/>
    <property type="match status" value="1"/>
</dbReference>
<dbReference type="Gramene" id="OGLUM09G08340.1">
    <property type="protein sequence ID" value="OGLUM09G08340.1"/>
    <property type="gene ID" value="OGLUM09G08340"/>
</dbReference>
<evidence type="ECO:0000313" key="1">
    <source>
        <dbReference type="EnsemblPlants" id="OGLUM09G08340.1"/>
    </source>
</evidence>
<dbReference type="eggNOG" id="ENOG502S57A">
    <property type="taxonomic scope" value="Eukaryota"/>
</dbReference>
<dbReference type="EnsemblPlants" id="OGLUM09G08340.1">
    <property type="protein sequence ID" value="OGLUM09G08340.1"/>
    <property type="gene ID" value="OGLUM09G08340"/>
</dbReference>
<proteinExistence type="predicted"/>
<dbReference type="STRING" id="40148.A0A0E0B271"/>
<protein>
    <submittedName>
        <fullName evidence="1">Uncharacterized protein</fullName>
    </submittedName>
</protein>
<keyword evidence="2" id="KW-1185">Reference proteome</keyword>
<accession>A0A0E0B271</accession>
<sequence>MAEEGELLAGGEPVRALRLEDAGLEDCGLPQESIAEAFSLATMAVSSRLAHFSLFDDDDDEEDDHLFPPRGGGAGGCVEDSGPTCRVIPDALVGVGGDRRSGADEVVVVGGGGGEGGDEVVIGGRGDEEDRVVVVGEERGEKLGSDNGCIEGIREGIADSDHTEGNGEEGKEVVVGVEKAILVEDFT</sequence>
<dbReference type="AlphaFoldDB" id="A0A0E0B271"/>
<dbReference type="Proteomes" id="UP000026961">
    <property type="component" value="Chromosome 9"/>
</dbReference>